<sequence length="249" mass="28638">MIPKYLDFLTKPAEQEYFTKFNAIYSRNQNGNAVAVNLQNVSSPTNLQGKITLYCDKILVGETLEIALRRALQDNFGLKLFDFDLMSYGIDVANNKRGESVTRFPVVAYVEYGKLKNKNVVGCNTSWLDRRKYFLNEGRPEALGWLKDNQSISLLGKNKTVKKEDILSFVEDLYQKGALDIKFGELEREQEPDYTNEKLNPDFIEVRLPKNMETRKTLFEIINSGFDSKSAKKIKDSDTGQTTLCYYWS</sequence>
<accession>A0A0G0SFI3</accession>
<evidence type="ECO:0000313" key="1">
    <source>
        <dbReference type="EMBL" id="KKR33470.1"/>
    </source>
</evidence>
<name>A0A0G0SFI3_9BACT</name>
<proteinExistence type="predicted"/>
<dbReference type="EMBL" id="LBXN01000016">
    <property type="protein sequence ID" value="KKR33470.1"/>
    <property type="molecule type" value="Genomic_DNA"/>
</dbReference>
<organism evidence="1 2">
    <name type="scientific">Candidatus Gottesmanbacteria bacterium GW2011_GWC2_39_8</name>
    <dbReference type="NCBI Taxonomy" id="1618450"/>
    <lineage>
        <taxon>Bacteria</taxon>
        <taxon>Candidatus Gottesmaniibacteriota</taxon>
    </lineage>
</organism>
<gene>
    <name evidence="1" type="ORF">UT63_C0016G0009</name>
</gene>
<dbReference type="Proteomes" id="UP000034539">
    <property type="component" value="Unassembled WGS sequence"/>
</dbReference>
<protein>
    <submittedName>
        <fullName evidence="1">Uncharacterized protein</fullName>
    </submittedName>
</protein>
<reference evidence="1 2" key="1">
    <citation type="journal article" date="2015" name="Nature">
        <title>rRNA introns, odd ribosomes, and small enigmatic genomes across a large radiation of phyla.</title>
        <authorList>
            <person name="Brown C.T."/>
            <person name="Hug L.A."/>
            <person name="Thomas B.C."/>
            <person name="Sharon I."/>
            <person name="Castelle C.J."/>
            <person name="Singh A."/>
            <person name="Wilkins M.J."/>
            <person name="Williams K.H."/>
            <person name="Banfield J.F."/>
        </authorList>
    </citation>
    <scope>NUCLEOTIDE SEQUENCE [LARGE SCALE GENOMIC DNA]</scope>
</reference>
<evidence type="ECO:0000313" key="2">
    <source>
        <dbReference type="Proteomes" id="UP000034539"/>
    </source>
</evidence>
<dbReference type="AlphaFoldDB" id="A0A0G0SFI3"/>
<comment type="caution">
    <text evidence="1">The sequence shown here is derived from an EMBL/GenBank/DDBJ whole genome shotgun (WGS) entry which is preliminary data.</text>
</comment>